<dbReference type="Ensembl" id="ENSAMXT00005005978.1">
    <property type="protein sequence ID" value="ENSAMXP00005005217.1"/>
    <property type="gene ID" value="ENSAMXG00005003212.1"/>
</dbReference>
<feature type="region of interest" description="Disordered" evidence="2">
    <location>
        <begin position="834"/>
        <end position="853"/>
    </location>
</feature>
<evidence type="ECO:0000313" key="3">
    <source>
        <dbReference type="EMBL" id="KAG9277038.1"/>
    </source>
</evidence>
<evidence type="ECO:0000256" key="1">
    <source>
        <dbReference type="SAM" id="Coils"/>
    </source>
</evidence>
<dbReference type="GO" id="GO:0000802">
    <property type="term" value="C:transverse filament"/>
    <property type="evidence" value="ECO:0007669"/>
    <property type="project" value="TreeGrafter"/>
</dbReference>
<dbReference type="EMBL" id="JAICCE010000005">
    <property type="protein sequence ID" value="KAG9277038.1"/>
    <property type="molecule type" value="Genomic_DNA"/>
</dbReference>
<feature type="compositionally biased region" description="Basic and acidic residues" evidence="2">
    <location>
        <begin position="843"/>
        <end position="853"/>
    </location>
</feature>
<feature type="coiled-coil region" evidence="1">
    <location>
        <begin position="248"/>
        <end position="337"/>
    </location>
</feature>
<dbReference type="GO" id="GO:0003690">
    <property type="term" value="F:double-stranded DNA binding"/>
    <property type="evidence" value="ECO:0007669"/>
    <property type="project" value="TreeGrafter"/>
</dbReference>
<feature type="coiled-coil region" evidence="1">
    <location>
        <begin position="143"/>
        <end position="177"/>
    </location>
</feature>
<protein>
    <submittedName>
        <fullName evidence="3">Synaptonemal complex protein 1</fullName>
    </submittedName>
</protein>
<feature type="coiled-coil region" evidence="1">
    <location>
        <begin position="511"/>
        <end position="703"/>
    </location>
</feature>
<accession>A0A8B9H031</accession>
<keyword evidence="1" id="KW-0175">Coiled coil</keyword>
<feature type="coiled-coil region" evidence="1">
    <location>
        <begin position="371"/>
        <end position="482"/>
    </location>
</feature>
<gene>
    <name evidence="4" type="primary">sycp1</name>
    <name evidence="3" type="synonym">SYCP1</name>
    <name evidence="3" type="ORF">AMEX_G7021</name>
</gene>
<dbReference type="GO" id="GO:0000801">
    <property type="term" value="C:central element"/>
    <property type="evidence" value="ECO:0007669"/>
    <property type="project" value="TreeGrafter"/>
</dbReference>
<dbReference type="PANTHER" id="PTHR46918:SF1">
    <property type="entry name" value="SYNAPTONEMAL COMPLEX PROTEIN 1"/>
    <property type="match status" value="1"/>
</dbReference>
<evidence type="ECO:0000313" key="5">
    <source>
        <dbReference type="Proteomes" id="UP000694621"/>
    </source>
</evidence>
<organism evidence="4 5">
    <name type="scientific">Astyanax mexicanus</name>
    <name type="common">Blind cave fish</name>
    <name type="synonym">Astyanax fasciatus mexicanus</name>
    <dbReference type="NCBI Taxonomy" id="7994"/>
    <lineage>
        <taxon>Eukaryota</taxon>
        <taxon>Metazoa</taxon>
        <taxon>Chordata</taxon>
        <taxon>Craniata</taxon>
        <taxon>Vertebrata</taxon>
        <taxon>Euteleostomi</taxon>
        <taxon>Actinopterygii</taxon>
        <taxon>Neopterygii</taxon>
        <taxon>Teleostei</taxon>
        <taxon>Ostariophysi</taxon>
        <taxon>Characiformes</taxon>
        <taxon>Characoidei</taxon>
        <taxon>Acestrorhamphidae</taxon>
        <taxon>Acestrorhamphinae</taxon>
        <taxon>Astyanax</taxon>
    </lineage>
</organism>
<dbReference type="Proteomes" id="UP000694621">
    <property type="component" value="Unplaced"/>
</dbReference>
<dbReference type="GO" id="GO:0001673">
    <property type="term" value="C:male germ cell nucleus"/>
    <property type="evidence" value="ECO:0007669"/>
    <property type="project" value="TreeGrafter"/>
</dbReference>
<dbReference type="PANTHER" id="PTHR46918">
    <property type="entry name" value="SYNAPTONEMAL COMPLEX PROTEIN 1"/>
    <property type="match status" value="1"/>
</dbReference>
<evidence type="ECO:0000313" key="4">
    <source>
        <dbReference type="Ensembl" id="ENSAMXP00005005217.1"/>
    </source>
</evidence>
<proteinExistence type="predicted"/>
<sequence>MERAFNFKLLVPPRTNLGQVSAVKPQDSRLFEDNSSFKPLIQSYTKCFDTEASLPFSNTNMVLPTKPQRAEVTKKIAVMPMEKEEGTLRCSQLYSKLFEEAEKIKSWKLKTESEILQKDRKLQENRRTIETQRKAIQELQFGNESLSMKLEERLNENEDLRNKNNATRNLCNILKDTFERSTEKMGLYESEREETHGLFMQNLEDIQRMVAAFESLRLKAEADQLEMLKVREGLKQFDDLKLQFENEYHMKEKEISILTEKLREKESDLKEILLSFQETQKAYSDLQKSAKLQHELLQNSKQEQDKLEEKLNKADQIQQETEKHQKALANLLEQTKENYAVKLQERDAKLLEVNNIKEQMTHKLEEMKMAVESLHCSLKSEKQRAQDLESKLGLISEGLDKKDTELGKIAAEKEEQDNQIHTLKQELDTKSNALESLEDKIKTDGDKILQLITEHKNKQAQINELKEQLKIASTENKNMVVTLEEITNEQKQIKELVFEKEIKLKDIEGKLAEALKNERQSSTNIQRLKKELNQQKEMYKDLLERFNQLQLQKDAVQEQVDGGSTETRVLESCLKETKENEEKLKMEVERLELEKQQLETQVEVLGANIEEQRQEIEKFQKQLKDSSKSTHSELMKKERQIKAQELKMTNMKTKLETKTKELEESLKENKTMKKQMTLDNEKLFQFEDELTKLKEESKKHKKHHDEELRKVCSELKDKSASEAQLSLEVQDLKQSAVNAVKSKEDTEIKCQQKISDMVALMERHKHEYDKMVEEKDAELNEKRIREAEVNTNKISLELELSHLQIENGHLKQQLEKVKMEKEKIRQEVEELTRMQTSQNSSFMEKEEHLEKEIQSLKKQIESLEKEKAQKISKGTAKKKSCETPNKVPACAISDASKKALTTPLKLGDLLQTPTWTMGPKIGATPRIKSFRVRTPPSTENSAPWRKNTLALDPKSDGSEQNDILSFSPAPSTLSMSIQAKEPGAECLSLLKKVQGSGVHKSPGAALKLAAMKRMRDAGWTTITTSEKKKKKATDKIFA</sequence>
<dbReference type="Pfam" id="PF05483">
    <property type="entry name" value="SCP-1"/>
    <property type="match status" value="1"/>
</dbReference>
<dbReference type="GO" id="GO:0000711">
    <property type="term" value="P:meiotic DNA repair synthesis"/>
    <property type="evidence" value="ECO:0007669"/>
    <property type="project" value="TreeGrafter"/>
</dbReference>
<dbReference type="OrthoDB" id="10064612at2759"/>
<evidence type="ECO:0000313" key="6">
    <source>
        <dbReference type="Proteomes" id="UP000752171"/>
    </source>
</evidence>
<dbReference type="Proteomes" id="UP000752171">
    <property type="component" value="Unassembled WGS sequence"/>
</dbReference>
<dbReference type="GO" id="GO:0051878">
    <property type="term" value="P:lateral element assembly"/>
    <property type="evidence" value="ECO:0007669"/>
    <property type="project" value="TreeGrafter"/>
</dbReference>
<reference evidence="3 6" key="1">
    <citation type="submission" date="2021-07" db="EMBL/GenBank/DDBJ databases">
        <authorList>
            <person name="Imarazene B."/>
            <person name="Zahm M."/>
            <person name="Klopp C."/>
            <person name="Cabau C."/>
            <person name="Beille S."/>
            <person name="Jouanno E."/>
            <person name="Castinel A."/>
            <person name="Lluch J."/>
            <person name="Gil L."/>
            <person name="Kuchtly C."/>
            <person name="Lopez Roques C."/>
            <person name="Donnadieu C."/>
            <person name="Parrinello H."/>
            <person name="Journot L."/>
            <person name="Du K."/>
            <person name="Schartl M."/>
            <person name="Retaux S."/>
            <person name="Guiguen Y."/>
        </authorList>
    </citation>
    <scope>NUCLEOTIDE SEQUENCE [LARGE SCALE GENOMIC DNA]</scope>
    <source>
        <strain evidence="3">Pach_M1</strain>
        <tissue evidence="3">Testis</tissue>
    </source>
</reference>
<name>A0A8B9H031_ASTMX</name>
<dbReference type="AlphaFoldDB" id="A0A8B9H031"/>
<reference evidence="4" key="2">
    <citation type="submission" date="2025-05" db="UniProtKB">
        <authorList>
            <consortium name="Ensembl"/>
        </authorList>
    </citation>
    <scope>IDENTIFICATION</scope>
</reference>
<dbReference type="GO" id="GO:0051026">
    <property type="term" value="P:chiasma assembly"/>
    <property type="evidence" value="ECO:0007669"/>
    <property type="project" value="TreeGrafter"/>
</dbReference>
<dbReference type="InterPro" id="IPR008827">
    <property type="entry name" value="SYCP1"/>
</dbReference>
<evidence type="ECO:0000256" key="2">
    <source>
        <dbReference type="SAM" id="MobiDB-lite"/>
    </source>
</evidence>